<dbReference type="SUPFAM" id="SSF54913">
    <property type="entry name" value="GlnB-like"/>
    <property type="match status" value="3"/>
</dbReference>
<dbReference type="InterPro" id="IPR011322">
    <property type="entry name" value="N-reg_PII-like_a/b"/>
</dbReference>
<evidence type="ECO:0000256" key="1">
    <source>
        <dbReference type="ARBA" id="ARBA00010554"/>
    </source>
</evidence>
<dbReference type="PANTHER" id="PTHR35983">
    <property type="entry name" value="UPF0166 PROTEIN TM_0021"/>
    <property type="match status" value="1"/>
</dbReference>
<dbReference type="Gene3D" id="3.30.70.120">
    <property type="match status" value="3"/>
</dbReference>
<accession>A0A6N4W5Q6</accession>
<evidence type="ECO:0000313" key="3">
    <source>
        <dbReference type="Proteomes" id="UP000467249"/>
    </source>
</evidence>
<dbReference type="Proteomes" id="UP000467249">
    <property type="component" value="Chromosome"/>
</dbReference>
<gene>
    <name evidence="2" type="ORF">MANY_01180</name>
</gene>
<comment type="similarity">
    <text evidence="1">Belongs to the UPF0166 family.</text>
</comment>
<sequence length="355" mass="39009">MTYLKLTTYFGERTRMGSQFLAEAMLDMYAEHQVAASVLLRGIASFGPRHVIRSDESLTLSEDPPVEIVAVDTEDVIGALISDVVEMTPRGLITLERAQLVGSDLAQLPLPDGDAVKLTIYIGRRRRVNGLPGFYAVCDLLHQHGFAGATVFLGVDGTAHGRRRRAHFFSRNVDVPVMIIAVGTRAQVQQVLPGLESVLYEPLITVERIQVCKRDGQLLARPPALPATDAHGRELRQKLMIYTSESTHYDGVPIHRALVRKLWESGTVSGATVLRGIWGFHGDHKPHGDKIIQYGRQVPVTTIVVDTPQVIAGCFDLIDEVTGTHGLVTCEMVPALLMLDGGQRRGATDLADYRY</sequence>
<proteinExistence type="inferred from homology"/>
<dbReference type="InterPro" id="IPR015867">
    <property type="entry name" value="N-reg_PII/ATP_PRibTrfase_C"/>
</dbReference>
<dbReference type="InterPro" id="IPR003793">
    <property type="entry name" value="UPF0166"/>
</dbReference>
<dbReference type="KEGG" id="many:MANY_01180"/>
<dbReference type="EMBL" id="AP022620">
    <property type="protein sequence ID" value="BBZ74781.1"/>
    <property type="molecule type" value="Genomic_DNA"/>
</dbReference>
<dbReference type="Pfam" id="PF02641">
    <property type="entry name" value="DUF190"/>
    <property type="match status" value="3"/>
</dbReference>
<dbReference type="RefSeq" id="WP_163807380.1">
    <property type="nucleotide sequence ID" value="NZ_AP022620.1"/>
</dbReference>
<keyword evidence="3" id="KW-1185">Reference proteome</keyword>
<protein>
    <recommendedName>
        <fullName evidence="4">DUF190 domain-containing protein</fullName>
    </recommendedName>
</protein>
<name>A0A6N4W5Q6_9MYCO</name>
<dbReference type="AlphaFoldDB" id="A0A6N4W5Q6"/>
<evidence type="ECO:0008006" key="4">
    <source>
        <dbReference type="Google" id="ProtNLM"/>
    </source>
</evidence>
<dbReference type="PANTHER" id="PTHR35983:SF1">
    <property type="entry name" value="UPF0166 PROTEIN TM_0021"/>
    <property type="match status" value="1"/>
</dbReference>
<evidence type="ECO:0000313" key="2">
    <source>
        <dbReference type="EMBL" id="BBZ74781.1"/>
    </source>
</evidence>
<reference evidence="2 3" key="1">
    <citation type="journal article" date="2019" name="Emerg. Microbes Infect.">
        <title>Comprehensive subspecies identification of 175 nontuberculous mycobacteria species based on 7547 genomic profiles.</title>
        <authorList>
            <person name="Matsumoto Y."/>
            <person name="Kinjo T."/>
            <person name="Motooka D."/>
            <person name="Nabeya D."/>
            <person name="Jung N."/>
            <person name="Uechi K."/>
            <person name="Horii T."/>
            <person name="Iida T."/>
            <person name="Fujita J."/>
            <person name="Nakamura S."/>
        </authorList>
    </citation>
    <scope>NUCLEOTIDE SEQUENCE [LARGE SCALE GENOMIC DNA]</scope>
    <source>
        <strain evidence="2 3">JCM 30275</strain>
    </source>
</reference>
<organism evidence="2 3">
    <name type="scientific">Mycolicibacterium anyangense</name>
    <dbReference type="NCBI Taxonomy" id="1431246"/>
    <lineage>
        <taxon>Bacteria</taxon>
        <taxon>Bacillati</taxon>
        <taxon>Actinomycetota</taxon>
        <taxon>Actinomycetes</taxon>
        <taxon>Mycobacteriales</taxon>
        <taxon>Mycobacteriaceae</taxon>
        <taxon>Mycolicibacterium</taxon>
    </lineage>
</organism>